<dbReference type="InterPro" id="IPR008503">
    <property type="entry name" value="Asp_endopeptidase"/>
</dbReference>
<gene>
    <name evidence="2" type="ORF">GT409_03565</name>
</gene>
<keyword evidence="3" id="KW-1185">Reference proteome</keyword>
<dbReference type="Gene3D" id="2.40.70.10">
    <property type="entry name" value="Acid Proteases"/>
    <property type="match status" value="1"/>
</dbReference>
<dbReference type="KEGG" id="taer:GT409_03565"/>
<evidence type="ECO:0000259" key="1">
    <source>
        <dbReference type="Pfam" id="PF05618"/>
    </source>
</evidence>
<sequence length="148" mass="16763">MTLGWREWCALPELGIPAIKAKVDTGAKTSALHTFGVEPFSQNGVDCVRFRVHPLQRNEQVVCECVAPVKDERVVSDSGGHRELRYIIETTVSIGDKSWPIEMSLTNRDTMRFRMLLGRRAMEEKVLVDPVASYLTGRKKARRMYGLV</sequence>
<dbReference type="EMBL" id="CP047593">
    <property type="protein sequence ID" value="QHI70873.1"/>
    <property type="molecule type" value="Genomic_DNA"/>
</dbReference>
<dbReference type="InterPro" id="IPR021109">
    <property type="entry name" value="Peptidase_aspartic_dom_sf"/>
</dbReference>
<dbReference type="AlphaFoldDB" id="A0A6P1MCN8"/>
<dbReference type="PANTHER" id="PTHR38037:SF1">
    <property type="entry name" value="ATP-DEPENDENT ZINC PROTEASE DOMAIN-CONTAINING PROTEIN-RELATED"/>
    <property type="match status" value="1"/>
</dbReference>
<name>A0A6P1MCN8_9BACT</name>
<dbReference type="SUPFAM" id="SSF50630">
    <property type="entry name" value="Acid proteases"/>
    <property type="match status" value="1"/>
</dbReference>
<proteinExistence type="predicted"/>
<accession>A0A6P1MCN8</accession>
<keyword evidence="2" id="KW-0378">Hydrolase</keyword>
<dbReference type="Pfam" id="PF05618">
    <property type="entry name" value="Zn_protease"/>
    <property type="match status" value="1"/>
</dbReference>
<dbReference type="GO" id="GO:0006508">
    <property type="term" value="P:proteolysis"/>
    <property type="evidence" value="ECO:0007669"/>
    <property type="project" value="UniProtKB-KW"/>
</dbReference>
<organism evidence="2 3">
    <name type="scientific">Tichowtungia aerotolerans</name>
    <dbReference type="NCBI Taxonomy" id="2697043"/>
    <lineage>
        <taxon>Bacteria</taxon>
        <taxon>Pseudomonadati</taxon>
        <taxon>Kiritimatiellota</taxon>
        <taxon>Tichowtungiia</taxon>
        <taxon>Tichowtungiales</taxon>
        <taxon>Tichowtungiaceae</taxon>
        <taxon>Tichowtungia</taxon>
    </lineage>
</organism>
<reference evidence="2 3" key="1">
    <citation type="submission" date="2020-01" db="EMBL/GenBank/DDBJ databases">
        <title>Ponticoccus aerotolerans gen. nov., sp. nov., an anaerobic bacterium and proposal of Ponticoccusceae fam. nov., Ponticoccusles ord. nov. and Ponticoccuse classis nov. in the phylum Kiritimatiellaeota.</title>
        <authorList>
            <person name="Zhou L.Y."/>
            <person name="Du Z.J."/>
        </authorList>
    </citation>
    <scope>NUCLEOTIDE SEQUENCE [LARGE SCALE GENOMIC DNA]</scope>
    <source>
        <strain evidence="2 3">S-5007</strain>
    </source>
</reference>
<evidence type="ECO:0000313" key="3">
    <source>
        <dbReference type="Proteomes" id="UP000464954"/>
    </source>
</evidence>
<dbReference type="GO" id="GO:0008233">
    <property type="term" value="F:peptidase activity"/>
    <property type="evidence" value="ECO:0007669"/>
    <property type="project" value="UniProtKB-KW"/>
</dbReference>
<dbReference type="Proteomes" id="UP000464954">
    <property type="component" value="Chromosome"/>
</dbReference>
<protein>
    <submittedName>
        <fullName evidence="2">ATP-dependent zinc protease</fullName>
    </submittedName>
</protein>
<keyword evidence="2" id="KW-0645">Protease</keyword>
<dbReference type="PANTHER" id="PTHR38037">
    <property type="entry name" value="ZN_PROTEASE DOMAIN-CONTAINING PROTEIN"/>
    <property type="match status" value="1"/>
</dbReference>
<evidence type="ECO:0000313" key="2">
    <source>
        <dbReference type="EMBL" id="QHI70873.1"/>
    </source>
</evidence>
<feature type="domain" description="Retropepsin-like aspartic endopeptidase" evidence="1">
    <location>
        <begin position="3"/>
        <end position="138"/>
    </location>
</feature>